<dbReference type="AlphaFoldDB" id="A0A1G1ZVB8"/>
<comment type="caution">
    <text evidence="1">The sequence shown here is derived from an EMBL/GenBank/DDBJ whole genome shotgun (WGS) entry which is preliminary data.</text>
</comment>
<gene>
    <name evidence="1" type="ORF">A3I24_01025</name>
</gene>
<evidence type="ECO:0000313" key="1">
    <source>
        <dbReference type="EMBL" id="OGY67690.1"/>
    </source>
</evidence>
<dbReference type="EMBL" id="MHJL01000018">
    <property type="protein sequence ID" value="OGY67690.1"/>
    <property type="molecule type" value="Genomic_DNA"/>
</dbReference>
<evidence type="ECO:0008006" key="3">
    <source>
        <dbReference type="Google" id="ProtNLM"/>
    </source>
</evidence>
<name>A0A1G1ZVB8_9BACT</name>
<proteinExistence type="predicted"/>
<protein>
    <recommendedName>
        <fullName evidence="3">DUF721 domain-containing protein</fullName>
    </recommendedName>
</protein>
<organism evidence="1 2">
    <name type="scientific">Candidatus Harrisonbacteria bacterium RIFCSPLOWO2_02_FULL_41_13b</name>
    <dbReference type="NCBI Taxonomy" id="1798409"/>
    <lineage>
        <taxon>Bacteria</taxon>
        <taxon>Candidatus Harrisoniibacteriota</taxon>
    </lineage>
</organism>
<dbReference type="Proteomes" id="UP000177690">
    <property type="component" value="Unassembled WGS sequence"/>
</dbReference>
<accession>A0A1G1ZVB8</accession>
<sequence>MELLKKRFSSLKKDLEERTKQDRIFRELFKQTLIKIFNTDKNLKYVKNFYLKSNLVFLETKNKSFAQEVSLREAEIIKQVNQKFIFAIKRIVIK</sequence>
<reference evidence="1 2" key="1">
    <citation type="journal article" date="2016" name="Nat. Commun.">
        <title>Thousands of microbial genomes shed light on interconnected biogeochemical processes in an aquifer system.</title>
        <authorList>
            <person name="Anantharaman K."/>
            <person name="Brown C.T."/>
            <person name="Hug L.A."/>
            <person name="Sharon I."/>
            <person name="Castelle C.J."/>
            <person name="Probst A.J."/>
            <person name="Thomas B.C."/>
            <person name="Singh A."/>
            <person name="Wilkins M.J."/>
            <person name="Karaoz U."/>
            <person name="Brodie E.L."/>
            <person name="Williams K.H."/>
            <person name="Hubbard S.S."/>
            <person name="Banfield J.F."/>
        </authorList>
    </citation>
    <scope>NUCLEOTIDE SEQUENCE [LARGE SCALE GENOMIC DNA]</scope>
</reference>
<evidence type="ECO:0000313" key="2">
    <source>
        <dbReference type="Proteomes" id="UP000177690"/>
    </source>
</evidence>